<dbReference type="EMBL" id="CAVLEF010000003">
    <property type="protein sequence ID" value="CAK1542304.1"/>
    <property type="molecule type" value="Genomic_DNA"/>
</dbReference>
<reference evidence="1 2" key="1">
    <citation type="submission" date="2023-11" db="EMBL/GenBank/DDBJ databases">
        <authorList>
            <person name="Okamura Y."/>
        </authorList>
    </citation>
    <scope>NUCLEOTIDE SEQUENCE [LARGE SCALE GENOMIC DNA]</scope>
</reference>
<proteinExistence type="predicted"/>
<evidence type="ECO:0000313" key="2">
    <source>
        <dbReference type="Proteomes" id="UP001497472"/>
    </source>
</evidence>
<dbReference type="AlphaFoldDB" id="A0AAV1J2V3"/>
<dbReference type="Proteomes" id="UP001497472">
    <property type="component" value="Unassembled WGS sequence"/>
</dbReference>
<organism evidence="1 2">
    <name type="scientific">Leptosia nina</name>
    <dbReference type="NCBI Taxonomy" id="320188"/>
    <lineage>
        <taxon>Eukaryota</taxon>
        <taxon>Metazoa</taxon>
        <taxon>Ecdysozoa</taxon>
        <taxon>Arthropoda</taxon>
        <taxon>Hexapoda</taxon>
        <taxon>Insecta</taxon>
        <taxon>Pterygota</taxon>
        <taxon>Neoptera</taxon>
        <taxon>Endopterygota</taxon>
        <taxon>Lepidoptera</taxon>
        <taxon>Glossata</taxon>
        <taxon>Ditrysia</taxon>
        <taxon>Papilionoidea</taxon>
        <taxon>Pieridae</taxon>
        <taxon>Pierinae</taxon>
        <taxon>Leptosia</taxon>
    </lineage>
</organism>
<protein>
    <submittedName>
        <fullName evidence="1">Uncharacterized protein</fullName>
    </submittedName>
</protein>
<keyword evidence="2" id="KW-1185">Reference proteome</keyword>
<comment type="caution">
    <text evidence="1">The sequence shown here is derived from an EMBL/GenBank/DDBJ whole genome shotgun (WGS) entry which is preliminary data.</text>
</comment>
<evidence type="ECO:0000313" key="1">
    <source>
        <dbReference type="EMBL" id="CAK1542304.1"/>
    </source>
</evidence>
<gene>
    <name evidence="1" type="ORF">LNINA_LOCUS2211</name>
</gene>
<name>A0AAV1J2V3_9NEOP</name>
<sequence length="95" mass="10501">MRVVGLSESAYDGGRSVFADDLIASKELLSDMGDELDEAFLELGLPVGRARGREGEVQGHWRRPRHRLRGADPQGIGQACLVRSLTMATDRRCYV</sequence>
<accession>A0AAV1J2V3</accession>